<evidence type="ECO:0000256" key="3">
    <source>
        <dbReference type="ARBA" id="ARBA00023002"/>
    </source>
</evidence>
<name>A0ABD5RA62_9EURY</name>
<evidence type="ECO:0000256" key="1">
    <source>
        <dbReference type="ARBA" id="ARBA00007905"/>
    </source>
</evidence>
<dbReference type="EMBL" id="JBHSKX010000001">
    <property type="protein sequence ID" value="MFC5366582.1"/>
    <property type="molecule type" value="Genomic_DNA"/>
</dbReference>
<dbReference type="Proteomes" id="UP001596201">
    <property type="component" value="Unassembled WGS sequence"/>
</dbReference>
<evidence type="ECO:0000259" key="5">
    <source>
        <dbReference type="Pfam" id="PF00248"/>
    </source>
</evidence>
<feature type="region of interest" description="Disordered" evidence="4">
    <location>
        <begin position="1"/>
        <end position="21"/>
    </location>
</feature>
<dbReference type="PIRSF" id="PIRSF000097">
    <property type="entry name" value="AKR"/>
    <property type="match status" value="1"/>
</dbReference>
<feature type="domain" description="NADP-dependent oxidoreductase" evidence="5">
    <location>
        <begin position="36"/>
        <end position="264"/>
    </location>
</feature>
<dbReference type="InterPro" id="IPR018170">
    <property type="entry name" value="Aldo/ket_reductase_CS"/>
</dbReference>
<keyword evidence="7" id="KW-1185">Reference proteome</keyword>
<protein>
    <submittedName>
        <fullName evidence="6">Aldo/keto reductase</fullName>
    </submittedName>
</protein>
<dbReference type="InterPro" id="IPR020471">
    <property type="entry name" value="AKR"/>
</dbReference>
<dbReference type="PROSITE" id="PS00062">
    <property type="entry name" value="ALDOKETO_REDUCTASE_2"/>
    <property type="match status" value="1"/>
</dbReference>
<dbReference type="PRINTS" id="PR00069">
    <property type="entry name" value="ALDKETRDTASE"/>
</dbReference>
<evidence type="ECO:0000256" key="4">
    <source>
        <dbReference type="SAM" id="MobiDB-lite"/>
    </source>
</evidence>
<dbReference type="Pfam" id="PF00248">
    <property type="entry name" value="Aldo_ket_red"/>
    <property type="match status" value="1"/>
</dbReference>
<dbReference type="InterPro" id="IPR023210">
    <property type="entry name" value="NADP_OxRdtase_dom"/>
</dbReference>
<dbReference type="AlphaFoldDB" id="A0ABD5RA62"/>
<dbReference type="SUPFAM" id="SSF51430">
    <property type="entry name" value="NAD(P)-linked oxidoreductase"/>
    <property type="match status" value="1"/>
</dbReference>
<keyword evidence="2" id="KW-0521">NADP</keyword>
<dbReference type="GO" id="GO:0016616">
    <property type="term" value="F:oxidoreductase activity, acting on the CH-OH group of donors, NAD or NADP as acceptor"/>
    <property type="evidence" value="ECO:0007669"/>
    <property type="project" value="UniProtKB-ARBA"/>
</dbReference>
<dbReference type="PROSITE" id="PS00798">
    <property type="entry name" value="ALDOKETO_REDUCTASE_1"/>
    <property type="match status" value="1"/>
</dbReference>
<proteinExistence type="inferred from homology"/>
<evidence type="ECO:0000313" key="7">
    <source>
        <dbReference type="Proteomes" id="UP001596201"/>
    </source>
</evidence>
<dbReference type="Gene3D" id="3.20.20.100">
    <property type="entry name" value="NADP-dependent oxidoreductase domain"/>
    <property type="match status" value="1"/>
</dbReference>
<organism evidence="6 7">
    <name type="scientific">Salinirubrum litoreum</name>
    <dbReference type="NCBI Taxonomy" id="1126234"/>
    <lineage>
        <taxon>Archaea</taxon>
        <taxon>Methanobacteriati</taxon>
        <taxon>Methanobacteriota</taxon>
        <taxon>Stenosarchaea group</taxon>
        <taxon>Halobacteria</taxon>
        <taxon>Halobacteriales</taxon>
        <taxon>Haloferacaceae</taxon>
        <taxon>Salinirubrum</taxon>
    </lineage>
</organism>
<dbReference type="PANTHER" id="PTHR43827">
    <property type="entry name" value="2,5-DIKETO-D-GLUCONIC ACID REDUCTASE"/>
    <property type="match status" value="1"/>
</dbReference>
<accession>A0ABD5RA62</accession>
<dbReference type="PANTHER" id="PTHR43827:SF3">
    <property type="entry name" value="NADP-DEPENDENT OXIDOREDUCTASE DOMAIN-CONTAINING PROTEIN"/>
    <property type="match status" value="1"/>
</dbReference>
<gene>
    <name evidence="6" type="ORF">ACFPJ5_06490</name>
</gene>
<keyword evidence="3" id="KW-0560">Oxidoreductase</keyword>
<evidence type="ECO:0000313" key="6">
    <source>
        <dbReference type="EMBL" id="MFC5366582.1"/>
    </source>
</evidence>
<dbReference type="InterPro" id="IPR036812">
    <property type="entry name" value="NAD(P)_OxRdtase_dom_sf"/>
</dbReference>
<comment type="caution">
    <text evidence="6">The sequence shown here is derived from an EMBL/GenBank/DDBJ whole genome shotgun (WGS) entry which is preliminary data.</text>
</comment>
<dbReference type="RefSeq" id="WP_303645190.1">
    <property type="nucleotide sequence ID" value="NZ_JAJCVJ010000001.1"/>
</dbReference>
<reference evidence="6 7" key="1">
    <citation type="journal article" date="2019" name="Int. J. Syst. Evol. Microbiol.">
        <title>The Global Catalogue of Microorganisms (GCM) 10K type strain sequencing project: providing services to taxonomists for standard genome sequencing and annotation.</title>
        <authorList>
            <consortium name="The Broad Institute Genomics Platform"/>
            <consortium name="The Broad Institute Genome Sequencing Center for Infectious Disease"/>
            <person name="Wu L."/>
            <person name="Ma J."/>
        </authorList>
    </citation>
    <scope>NUCLEOTIDE SEQUENCE [LARGE SCALE GENOMIC DNA]</scope>
    <source>
        <strain evidence="6 7">CGMCC 1.12237</strain>
    </source>
</reference>
<evidence type="ECO:0000256" key="2">
    <source>
        <dbReference type="ARBA" id="ARBA00022857"/>
    </source>
</evidence>
<comment type="similarity">
    <text evidence="1">Belongs to the aldo/keto reductase family.</text>
</comment>
<sequence length="272" mass="29454">MTNETEDTVSETSADALTPGAIPPVGLGTMGIEDPQAITTALDVGYRHLDTAQIYENEAVVGEGLADSPVPREDVLVATKVWADSLAAADVRESTLASREKLGVETIDLLYVHRPIDTYDPATTLPAFDALREDGVVRGVGVSNFTVAELDEAVSILDSPLVAHQTEYHPLFRRPELLEHAREHGYRLVAYSPLAGGKVFELPEITAVAEKHETTEAAVAVAWLRAKDIAVIPKASSRSHLEANLRAGELALDDEDVARIDAIEREEELFPE</sequence>